<evidence type="ECO:0000256" key="3">
    <source>
        <dbReference type="ARBA" id="ARBA00022989"/>
    </source>
</evidence>
<evidence type="ECO:0000313" key="8">
    <source>
        <dbReference type="Proteomes" id="UP001055172"/>
    </source>
</evidence>
<organism evidence="7 8">
    <name type="scientific">Colletotrichum liriopes</name>
    <dbReference type="NCBI Taxonomy" id="708192"/>
    <lineage>
        <taxon>Eukaryota</taxon>
        <taxon>Fungi</taxon>
        <taxon>Dikarya</taxon>
        <taxon>Ascomycota</taxon>
        <taxon>Pezizomycotina</taxon>
        <taxon>Sordariomycetes</taxon>
        <taxon>Hypocreomycetidae</taxon>
        <taxon>Glomerellales</taxon>
        <taxon>Glomerellaceae</taxon>
        <taxon>Colletotrichum</taxon>
        <taxon>Colletotrichum spaethianum species complex</taxon>
    </lineage>
</organism>
<comment type="caution">
    <text evidence="7">The sequence shown here is derived from an EMBL/GenBank/DDBJ whole genome shotgun (WGS) entry which is preliminary data.</text>
</comment>
<dbReference type="GO" id="GO:0005886">
    <property type="term" value="C:plasma membrane"/>
    <property type="evidence" value="ECO:0007669"/>
    <property type="project" value="InterPro"/>
</dbReference>
<dbReference type="AlphaFoldDB" id="A0AA37GKX0"/>
<evidence type="ECO:0000256" key="5">
    <source>
        <dbReference type="SAM" id="Phobius"/>
    </source>
</evidence>
<feature type="transmembrane region" description="Helical" evidence="5">
    <location>
        <begin position="108"/>
        <end position="131"/>
    </location>
</feature>
<proteinExistence type="predicted"/>
<accession>A0AA37GKX0</accession>
<feature type="transmembrane region" description="Helical" evidence="5">
    <location>
        <begin position="12"/>
        <end position="32"/>
    </location>
</feature>
<keyword evidence="4 5" id="KW-0472">Membrane</keyword>
<dbReference type="Pfam" id="PF00999">
    <property type="entry name" value="Na_H_Exchanger"/>
    <property type="match status" value="1"/>
</dbReference>
<name>A0AA37GKX0_9PEZI</name>
<feature type="domain" description="Cation/H+ exchanger transmembrane" evidence="6">
    <location>
        <begin position="32"/>
        <end position="443"/>
    </location>
</feature>
<evidence type="ECO:0000313" key="7">
    <source>
        <dbReference type="EMBL" id="GJC82579.1"/>
    </source>
</evidence>
<keyword evidence="2 5" id="KW-0812">Transmembrane</keyword>
<dbReference type="GO" id="GO:0015385">
    <property type="term" value="F:sodium:proton antiporter activity"/>
    <property type="evidence" value="ECO:0007669"/>
    <property type="project" value="InterPro"/>
</dbReference>
<gene>
    <name evidence="7" type="ORF">ColLi_05417</name>
</gene>
<feature type="transmembrane region" description="Helical" evidence="5">
    <location>
        <begin position="309"/>
        <end position="329"/>
    </location>
</feature>
<sequence>MISFLLPTPSPFDLAITGIGGWLLLSGAVSSLFKNRYHLSYATLSFLAGSFLASLTDSVQPVHFVEDGSIDAVTTFTLDLSRVVLGIQLLFAGVGLPSRYLRTEWKSLALLLGPGLVVMWMSTTLVIWLLIGGDGISFAHAAAVAACVAPTDPILSSAILEGHFAEQNTPKALRDLIIAESGANDGLGYLFVFGALALVKHATVGGGAQGIGQTLISYLGYTCLWVVGASVAFGWVAGHLARVVLRWADKRGFIDRESLLAYSVALALFLLGTCGMLGIDDVLACFVAGNALTWDDWFRLETLDDKFQHAVDAMLNLVIFMWLGARCPWSTFWDGEFIDPWRLVLIGLGVLLFRRLPVIMASYRGINQIEGASQGLFVGYFGPIGVSAVFYLCIGLDYLGNLRTQYKNAPASIERLQQLMLTIVWFLVASSVIVHGFSVPAAMFGLQMRDMLSLPLQSASPTGRIALP</sequence>
<protein>
    <submittedName>
        <fullName evidence="7">Na(+)/H(+) antiporter 2</fullName>
    </submittedName>
</protein>
<dbReference type="InterPro" id="IPR004712">
    <property type="entry name" value="Na+/H+_antiporter_fungi"/>
</dbReference>
<feature type="transmembrane region" description="Helical" evidence="5">
    <location>
        <begin position="218"/>
        <end position="238"/>
    </location>
</feature>
<dbReference type="GO" id="GO:0120029">
    <property type="term" value="P:proton export across plasma membrane"/>
    <property type="evidence" value="ECO:0007669"/>
    <property type="project" value="InterPro"/>
</dbReference>
<feature type="transmembrane region" description="Helical" evidence="5">
    <location>
        <begin position="341"/>
        <end position="363"/>
    </location>
</feature>
<dbReference type="PANTHER" id="PTHR31382:SF1">
    <property type="entry name" value="SODIUM ION_PROTON EXCHANGER (EUROFUNG)"/>
    <property type="match status" value="1"/>
</dbReference>
<dbReference type="GO" id="GO:0036376">
    <property type="term" value="P:sodium ion export across plasma membrane"/>
    <property type="evidence" value="ECO:0007669"/>
    <property type="project" value="InterPro"/>
</dbReference>
<feature type="transmembrane region" description="Helical" evidence="5">
    <location>
        <begin position="419"/>
        <end position="446"/>
    </location>
</feature>
<evidence type="ECO:0000259" key="6">
    <source>
        <dbReference type="Pfam" id="PF00999"/>
    </source>
</evidence>
<keyword evidence="3 5" id="KW-1133">Transmembrane helix</keyword>
<dbReference type="Proteomes" id="UP001055172">
    <property type="component" value="Unassembled WGS sequence"/>
</dbReference>
<dbReference type="InterPro" id="IPR006153">
    <property type="entry name" value="Cation/H_exchanger_TM"/>
</dbReference>
<dbReference type="PANTHER" id="PTHR31382">
    <property type="entry name" value="NA(+)/H(+) ANTIPORTER"/>
    <property type="match status" value="1"/>
</dbReference>
<reference evidence="7 8" key="1">
    <citation type="submission" date="2021-07" db="EMBL/GenBank/DDBJ databases">
        <title>Genome data of Colletotrichum spaethianum.</title>
        <authorList>
            <person name="Utami Y.D."/>
            <person name="Hiruma K."/>
        </authorList>
    </citation>
    <scope>NUCLEOTIDE SEQUENCE [LARGE SCALE GENOMIC DNA]</scope>
    <source>
        <strain evidence="7 8">MAFF 242679</strain>
    </source>
</reference>
<dbReference type="EMBL" id="BPPX01000009">
    <property type="protein sequence ID" value="GJC82579.1"/>
    <property type="molecule type" value="Genomic_DNA"/>
</dbReference>
<keyword evidence="8" id="KW-1185">Reference proteome</keyword>
<feature type="transmembrane region" description="Helical" evidence="5">
    <location>
        <begin position="259"/>
        <end position="289"/>
    </location>
</feature>
<evidence type="ECO:0000256" key="1">
    <source>
        <dbReference type="ARBA" id="ARBA00004141"/>
    </source>
</evidence>
<comment type="subcellular location">
    <subcellularLocation>
        <location evidence="1">Membrane</location>
        <topology evidence="1">Multi-pass membrane protein</topology>
    </subcellularLocation>
</comment>
<evidence type="ECO:0000256" key="2">
    <source>
        <dbReference type="ARBA" id="ARBA00022692"/>
    </source>
</evidence>
<evidence type="ECO:0000256" key="4">
    <source>
        <dbReference type="ARBA" id="ARBA00023136"/>
    </source>
</evidence>
<dbReference type="GO" id="GO:0042391">
    <property type="term" value="P:regulation of membrane potential"/>
    <property type="evidence" value="ECO:0007669"/>
    <property type="project" value="InterPro"/>
</dbReference>
<feature type="transmembrane region" description="Helical" evidence="5">
    <location>
        <begin position="375"/>
        <end position="399"/>
    </location>
</feature>